<dbReference type="SMART" id="SM00320">
    <property type="entry name" value="WD40"/>
    <property type="match status" value="7"/>
</dbReference>
<evidence type="ECO:0008006" key="8">
    <source>
        <dbReference type="Google" id="ProtNLM"/>
    </source>
</evidence>
<accession>A0ABD3PVR1</accession>
<evidence type="ECO:0000256" key="4">
    <source>
        <dbReference type="SAM" id="Coils"/>
    </source>
</evidence>
<dbReference type="PROSITE" id="PS50294">
    <property type="entry name" value="WD_REPEATS_REGION"/>
    <property type="match status" value="1"/>
</dbReference>
<dbReference type="PANTHER" id="PTHR19878">
    <property type="entry name" value="AUTOPHAGY PROTEIN 16-LIKE"/>
    <property type="match status" value="1"/>
</dbReference>
<feature type="region of interest" description="Disordered" evidence="5">
    <location>
        <begin position="238"/>
        <end position="257"/>
    </location>
</feature>
<keyword evidence="4" id="KW-0175">Coiled coil</keyword>
<keyword evidence="1 3" id="KW-0853">WD repeat</keyword>
<name>A0ABD3PVR1_9STRA</name>
<dbReference type="InterPro" id="IPR019775">
    <property type="entry name" value="WD40_repeat_CS"/>
</dbReference>
<keyword evidence="2" id="KW-0677">Repeat</keyword>
<evidence type="ECO:0000256" key="2">
    <source>
        <dbReference type="ARBA" id="ARBA00022737"/>
    </source>
</evidence>
<evidence type="ECO:0000256" key="5">
    <source>
        <dbReference type="SAM" id="MobiDB-lite"/>
    </source>
</evidence>
<dbReference type="InterPro" id="IPR015943">
    <property type="entry name" value="WD40/YVTN_repeat-like_dom_sf"/>
</dbReference>
<feature type="repeat" description="WD" evidence="3">
    <location>
        <begin position="398"/>
        <end position="439"/>
    </location>
</feature>
<feature type="repeat" description="WD" evidence="3">
    <location>
        <begin position="355"/>
        <end position="396"/>
    </location>
</feature>
<comment type="caution">
    <text evidence="6">The sequence shown here is derived from an EMBL/GenBank/DDBJ whole genome shotgun (WGS) entry which is preliminary data.</text>
</comment>
<dbReference type="PRINTS" id="PR00320">
    <property type="entry name" value="GPROTEINBRPT"/>
</dbReference>
<feature type="compositionally biased region" description="Basic and acidic residues" evidence="5">
    <location>
        <begin position="244"/>
        <end position="256"/>
    </location>
</feature>
<dbReference type="InterPro" id="IPR020472">
    <property type="entry name" value="WD40_PAC1"/>
</dbReference>
<dbReference type="InterPro" id="IPR045160">
    <property type="entry name" value="ATG16"/>
</dbReference>
<dbReference type="Gene3D" id="2.130.10.10">
    <property type="entry name" value="YVTN repeat-like/Quinoprotein amine dehydrogenase"/>
    <property type="match status" value="3"/>
</dbReference>
<feature type="repeat" description="WD" evidence="3">
    <location>
        <begin position="271"/>
        <end position="313"/>
    </location>
</feature>
<dbReference type="Pfam" id="PF00400">
    <property type="entry name" value="WD40"/>
    <property type="match status" value="3"/>
</dbReference>
<evidence type="ECO:0000256" key="1">
    <source>
        <dbReference type="ARBA" id="ARBA00022574"/>
    </source>
</evidence>
<reference evidence="6 7" key="1">
    <citation type="submission" date="2024-10" db="EMBL/GenBank/DDBJ databases">
        <title>Updated reference genomes for cyclostephanoid diatoms.</title>
        <authorList>
            <person name="Roberts W.R."/>
            <person name="Alverson A.J."/>
        </authorList>
    </citation>
    <scope>NUCLEOTIDE SEQUENCE [LARGE SCALE GENOMIC DNA]</scope>
    <source>
        <strain evidence="6 7">AJA276-08</strain>
    </source>
</reference>
<dbReference type="InterPro" id="IPR036322">
    <property type="entry name" value="WD40_repeat_dom_sf"/>
</dbReference>
<evidence type="ECO:0000256" key="3">
    <source>
        <dbReference type="PROSITE-ProRule" id="PRU00221"/>
    </source>
</evidence>
<dbReference type="PROSITE" id="PS50082">
    <property type="entry name" value="WD_REPEATS_2"/>
    <property type="match status" value="3"/>
</dbReference>
<sequence length="566" mass="62367">MDDLYNLIQQRNSRETLPFLSIHSSNAYLRNHVDSLQARYEWLERQYLEQQQIVAEQQQAIELSINGAPTKVEARLREQIAKLQGDLRERIQNEVKYTADAIEASNELSKSREENSAQDATISNLRTELARCNEIIVHLQSELENSKSLASLADKQIDGLKDAIRSLQEENEEVTKLNKRLVDETVSDKERMADQLNNMNTTIECQQKEVNMLRSYAKMGKGQIGGLFRGLLGDKNLSASNTDNSKDPGENPKRQWGETCAVLPSQPLYTIKAHRDDASCVRYDGANLNRVATASSDATVRVFDTSNGQLEATFSAGGRLPLIGVDIGGDIVCGCGADKTCRVWQQQTKRMIHQLAGHSQKITCVRLFPCHKYIITGSADRSMRVWDISRHIYTQTTTFRHSSTSNCIDVSSETNSAVSGHLDGGIRFWDARTGDRVLDIPSLHDGGVTSVHFKPGNNNEILTNGRDSTLKVVDARTSTVIKTFLDPGFRTLTNQASSSFSPDGAYAAAGSGDSGDIFVWNVSSGDLEKRLSSHQCGAVGLAWGKGGNNGQQVASIDKSGVLILWA</sequence>
<evidence type="ECO:0000313" key="6">
    <source>
        <dbReference type="EMBL" id="KAL3792073.1"/>
    </source>
</evidence>
<dbReference type="CDD" id="cd00200">
    <property type="entry name" value="WD40"/>
    <property type="match status" value="1"/>
</dbReference>
<dbReference type="AlphaFoldDB" id="A0ABD3PVR1"/>
<dbReference type="Proteomes" id="UP001530315">
    <property type="component" value="Unassembled WGS sequence"/>
</dbReference>
<protein>
    <recommendedName>
        <fullName evidence="8">Autophagy-related protein 16 domain-containing protein</fullName>
    </recommendedName>
</protein>
<dbReference type="EMBL" id="JALLAZ020000568">
    <property type="protein sequence ID" value="KAL3792073.1"/>
    <property type="molecule type" value="Genomic_DNA"/>
</dbReference>
<dbReference type="InterPro" id="IPR001680">
    <property type="entry name" value="WD40_rpt"/>
</dbReference>
<gene>
    <name evidence="6" type="ORF">ACHAW5_008243</name>
</gene>
<dbReference type="PROSITE" id="PS00678">
    <property type="entry name" value="WD_REPEATS_1"/>
    <property type="match status" value="2"/>
</dbReference>
<evidence type="ECO:0000313" key="7">
    <source>
        <dbReference type="Proteomes" id="UP001530315"/>
    </source>
</evidence>
<dbReference type="SUPFAM" id="SSF50978">
    <property type="entry name" value="WD40 repeat-like"/>
    <property type="match status" value="1"/>
</dbReference>
<feature type="coiled-coil region" evidence="4">
    <location>
        <begin position="122"/>
        <end position="209"/>
    </location>
</feature>
<dbReference type="PANTHER" id="PTHR19878:SF8">
    <property type="entry name" value="AUTOPHAGY-RELATED 16, ISOFORM F"/>
    <property type="match status" value="1"/>
</dbReference>
<proteinExistence type="predicted"/>
<keyword evidence="7" id="KW-1185">Reference proteome</keyword>
<organism evidence="6 7">
    <name type="scientific">Stephanodiscus triporus</name>
    <dbReference type="NCBI Taxonomy" id="2934178"/>
    <lineage>
        <taxon>Eukaryota</taxon>
        <taxon>Sar</taxon>
        <taxon>Stramenopiles</taxon>
        <taxon>Ochrophyta</taxon>
        <taxon>Bacillariophyta</taxon>
        <taxon>Coscinodiscophyceae</taxon>
        <taxon>Thalassiosirophycidae</taxon>
        <taxon>Stephanodiscales</taxon>
        <taxon>Stephanodiscaceae</taxon>
        <taxon>Stephanodiscus</taxon>
    </lineage>
</organism>